<sequence>MDSCESNWANPPATWANRGGKLLVVLTALWISYVALLPPATEYEVSVFTSRHVAARGLLYAVLVGSGALLFHSALRRSRLWMVATACALVAYAGYFGLPLTRGYVQYAGYGFDVWVHVGLIDDIANRGTISDLQYPATHLLSVSVSQLTGVEVETTTPLIAFWFKVLLVGGVFVFTRAQSRRPALAILTLLAALPIFYSQNRFTLAPWVFGLTLLPILLYAVHEHAIGNQRRAVSTFALVGGAVVIYHPISALFSFVACAVFLAAVFAGRHVRADISTPATRGVGLVFGGFAGLLGWHLYHRTVDGSIRSTALSLVERQPGGSAQTASTATEVGYTIWQLVYYFLVPNWGVLLLYLGIGGVATVYVAVRYFVQSSKATFYEGHVAVHYPVGGVIGVAFMVFDIHAGGVTRAAQYGILVSIFLVGLALWFAARRRNESKVAGVVCLLVLGLVLGGLVFSVSTGYSDNYHMTHAGSDGYDWHLETKDESVVSYGDSMGGDVYPFSYYGYAETRDRANDDMYVSSLELLAPHLGYHETETVGEWLPEDGYVLLRTEDLVWHEAHPEWRHDDLVRITEDDYDRLHQDRTANRIYTNGEVRIGKTRTP</sequence>
<keyword evidence="1" id="KW-0472">Membrane</keyword>
<feature type="transmembrane region" description="Helical" evidence="1">
    <location>
        <begin position="384"/>
        <end position="405"/>
    </location>
</feature>
<feature type="transmembrane region" description="Helical" evidence="1">
    <location>
        <begin position="183"/>
        <end position="199"/>
    </location>
</feature>
<feature type="transmembrane region" description="Helical" evidence="1">
    <location>
        <begin position="80"/>
        <end position="98"/>
    </location>
</feature>
<feature type="transmembrane region" description="Helical" evidence="1">
    <location>
        <begin position="352"/>
        <end position="372"/>
    </location>
</feature>
<proteinExistence type="predicted"/>
<feature type="transmembrane region" description="Helical" evidence="1">
    <location>
        <begin position="411"/>
        <end position="430"/>
    </location>
</feature>
<gene>
    <name evidence="2" type="ORF">B1756_09670</name>
</gene>
<evidence type="ECO:0000313" key="2">
    <source>
        <dbReference type="EMBL" id="ARS89971.1"/>
    </source>
</evidence>
<feature type="transmembrane region" description="Helical" evidence="1">
    <location>
        <begin position="22"/>
        <end position="41"/>
    </location>
</feature>
<name>A0A2Z2HS01_9EURY</name>
<dbReference type="EMBL" id="CP019893">
    <property type="protein sequence ID" value="ARS89971.1"/>
    <property type="molecule type" value="Genomic_DNA"/>
</dbReference>
<dbReference type="KEGG" id="naj:B1756_09670"/>
<feature type="transmembrane region" description="Helical" evidence="1">
    <location>
        <begin position="159"/>
        <end position="176"/>
    </location>
</feature>
<dbReference type="Proteomes" id="UP000250088">
    <property type="component" value="Chromosome"/>
</dbReference>
<feature type="transmembrane region" description="Helical" evidence="1">
    <location>
        <begin position="442"/>
        <end position="463"/>
    </location>
</feature>
<protein>
    <recommendedName>
        <fullName evidence="4">Glycosyltransferase RgtA/B/C/D-like domain-containing protein</fullName>
    </recommendedName>
</protein>
<evidence type="ECO:0008006" key="4">
    <source>
        <dbReference type="Google" id="ProtNLM"/>
    </source>
</evidence>
<reference evidence="3" key="1">
    <citation type="submission" date="2017-02" db="EMBL/GenBank/DDBJ databases">
        <title>Natronthermophilus aegyptiacus gen. nov.,sp. nov., an aerobic, extremely halophilic alkalithermophilic archaeon isolated from the athalassohaline Wadi An Natrun, Egypt.</title>
        <authorList>
            <person name="Zhao B."/>
        </authorList>
    </citation>
    <scope>NUCLEOTIDE SEQUENCE [LARGE SCALE GENOMIC DNA]</scope>
    <source>
        <strain evidence="3">JW/NM-HA 15</strain>
    </source>
</reference>
<feature type="transmembrane region" description="Helical" evidence="1">
    <location>
        <begin position="53"/>
        <end position="71"/>
    </location>
</feature>
<evidence type="ECO:0000256" key="1">
    <source>
        <dbReference type="SAM" id="Phobius"/>
    </source>
</evidence>
<accession>A0A2Z2HS01</accession>
<keyword evidence="1" id="KW-1133">Transmembrane helix</keyword>
<dbReference type="AlphaFoldDB" id="A0A2Z2HS01"/>
<feature type="transmembrane region" description="Helical" evidence="1">
    <location>
        <begin position="205"/>
        <end position="222"/>
    </location>
</feature>
<keyword evidence="3" id="KW-1185">Reference proteome</keyword>
<evidence type="ECO:0000313" key="3">
    <source>
        <dbReference type="Proteomes" id="UP000250088"/>
    </source>
</evidence>
<keyword evidence="1" id="KW-0812">Transmembrane</keyword>
<organism evidence="2 3">
    <name type="scientific">Natrarchaeobaculum aegyptiacum</name>
    <dbReference type="NCBI Taxonomy" id="745377"/>
    <lineage>
        <taxon>Archaea</taxon>
        <taxon>Methanobacteriati</taxon>
        <taxon>Methanobacteriota</taxon>
        <taxon>Stenosarchaea group</taxon>
        <taxon>Halobacteria</taxon>
        <taxon>Halobacteriales</taxon>
        <taxon>Natrialbaceae</taxon>
        <taxon>Natrarchaeobaculum</taxon>
    </lineage>
</organism>
<feature type="transmembrane region" description="Helical" evidence="1">
    <location>
        <begin position="253"/>
        <end position="272"/>
    </location>
</feature>